<dbReference type="Pfam" id="PF00533">
    <property type="entry name" value="BRCT"/>
    <property type="match status" value="1"/>
</dbReference>
<evidence type="ECO:0000256" key="14">
    <source>
        <dbReference type="HAMAP-Rule" id="MF_01588"/>
    </source>
</evidence>
<evidence type="ECO:0000256" key="12">
    <source>
        <dbReference type="ARBA" id="ARBA00034005"/>
    </source>
</evidence>
<feature type="compositionally biased region" description="Acidic residues" evidence="15">
    <location>
        <begin position="749"/>
        <end position="759"/>
    </location>
</feature>
<dbReference type="CDD" id="cd17748">
    <property type="entry name" value="BRCT_DNA_ligase_like"/>
    <property type="match status" value="1"/>
</dbReference>
<evidence type="ECO:0000256" key="7">
    <source>
        <dbReference type="ARBA" id="ARBA00022763"/>
    </source>
</evidence>
<dbReference type="FunFam" id="1.10.150.20:FF:000007">
    <property type="entry name" value="DNA ligase"/>
    <property type="match status" value="1"/>
</dbReference>
<evidence type="ECO:0000259" key="16">
    <source>
        <dbReference type="PROSITE" id="PS50172"/>
    </source>
</evidence>
<dbReference type="InterPro" id="IPR041663">
    <property type="entry name" value="DisA/LigA_HHH"/>
</dbReference>
<evidence type="ECO:0000313" key="18">
    <source>
        <dbReference type="Proteomes" id="UP000503840"/>
    </source>
</evidence>
<comment type="caution">
    <text evidence="17">The sequence shown here is derived from an EMBL/GenBank/DDBJ whole genome shotgun (WGS) entry which is preliminary data.</text>
</comment>
<dbReference type="InterPro" id="IPR010994">
    <property type="entry name" value="RuvA_2-like"/>
</dbReference>
<feature type="binding site" evidence="14">
    <location>
        <position position="427"/>
    </location>
    <ligand>
        <name>Zn(2+)</name>
        <dbReference type="ChEBI" id="CHEBI:29105"/>
    </ligand>
</feature>
<dbReference type="Gene3D" id="1.10.287.610">
    <property type="entry name" value="Helix hairpin bin"/>
    <property type="match status" value="1"/>
</dbReference>
<dbReference type="Gene3D" id="2.40.50.140">
    <property type="entry name" value="Nucleic acid-binding proteins"/>
    <property type="match status" value="1"/>
</dbReference>
<dbReference type="Gene3D" id="6.20.10.30">
    <property type="match status" value="1"/>
</dbReference>
<accession>A0A7J0BLS4</accession>
<keyword evidence="4 14" id="KW-0436">Ligase</keyword>
<dbReference type="InterPro" id="IPR013840">
    <property type="entry name" value="DNAligase_N"/>
</dbReference>
<dbReference type="GO" id="GO:0046872">
    <property type="term" value="F:metal ion binding"/>
    <property type="evidence" value="ECO:0007669"/>
    <property type="project" value="UniProtKB-KW"/>
</dbReference>
<dbReference type="GO" id="GO:0003677">
    <property type="term" value="F:DNA binding"/>
    <property type="evidence" value="ECO:0007669"/>
    <property type="project" value="InterPro"/>
</dbReference>
<evidence type="ECO:0000256" key="3">
    <source>
        <dbReference type="ARBA" id="ARBA00013308"/>
    </source>
</evidence>
<evidence type="ECO:0000256" key="4">
    <source>
        <dbReference type="ARBA" id="ARBA00022598"/>
    </source>
</evidence>
<feature type="active site" description="N6-AMP-lysine intermediate" evidence="14">
    <location>
        <position position="129"/>
    </location>
</feature>
<keyword evidence="9 14" id="KW-0460">Magnesium</keyword>
<feature type="binding site" evidence="14">
    <location>
        <position position="150"/>
    </location>
    <ligand>
        <name>NAD(+)</name>
        <dbReference type="ChEBI" id="CHEBI:57540"/>
    </ligand>
</feature>
<feature type="compositionally biased region" description="Acidic residues" evidence="15">
    <location>
        <begin position="719"/>
        <end position="734"/>
    </location>
</feature>
<keyword evidence="11 14" id="KW-0234">DNA repair</keyword>
<feature type="binding site" evidence="14">
    <location>
        <position position="333"/>
    </location>
    <ligand>
        <name>NAD(+)</name>
        <dbReference type="ChEBI" id="CHEBI:57540"/>
    </ligand>
</feature>
<dbReference type="SMART" id="SM00292">
    <property type="entry name" value="BRCT"/>
    <property type="match status" value="1"/>
</dbReference>
<dbReference type="SUPFAM" id="SSF56091">
    <property type="entry name" value="DNA ligase/mRNA capping enzyme, catalytic domain"/>
    <property type="match status" value="1"/>
</dbReference>
<feature type="binding site" evidence="14">
    <location>
        <position position="189"/>
    </location>
    <ligand>
        <name>NAD(+)</name>
        <dbReference type="ChEBI" id="CHEBI:57540"/>
    </ligand>
</feature>
<keyword evidence="6 14" id="KW-0479">Metal-binding</keyword>
<dbReference type="PANTHER" id="PTHR23389">
    <property type="entry name" value="CHROMOSOME TRANSMISSION FIDELITY FACTOR 18"/>
    <property type="match status" value="1"/>
</dbReference>
<evidence type="ECO:0000256" key="8">
    <source>
        <dbReference type="ARBA" id="ARBA00022833"/>
    </source>
</evidence>
<feature type="binding site" evidence="14">
    <location>
        <position position="445"/>
    </location>
    <ligand>
        <name>Zn(2+)</name>
        <dbReference type="ChEBI" id="CHEBI:29105"/>
    </ligand>
</feature>
<dbReference type="InterPro" id="IPR036420">
    <property type="entry name" value="BRCT_dom_sf"/>
</dbReference>
<name>A0A7J0BLS4_9BACT</name>
<feature type="region of interest" description="Disordered" evidence="15">
    <location>
        <begin position="702"/>
        <end position="836"/>
    </location>
</feature>
<dbReference type="NCBIfam" id="TIGR00575">
    <property type="entry name" value="dnlj"/>
    <property type="match status" value="1"/>
</dbReference>
<feature type="binding site" evidence="14">
    <location>
        <position position="430"/>
    </location>
    <ligand>
        <name>Zn(2+)</name>
        <dbReference type="ChEBI" id="CHEBI:29105"/>
    </ligand>
</feature>
<dbReference type="SMART" id="SM00278">
    <property type="entry name" value="HhH1"/>
    <property type="match status" value="3"/>
</dbReference>
<evidence type="ECO:0000256" key="9">
    <source>
        <dbReference type="ARBA" id="ARBA00022842"/>
    </source>
</evidence>
<dbReference type="GO" id="GO:0005829">
    <property type="term" value="C:cytosol"/>
    <property type="evidence" value="ECO:0007669"/>
    <property type="project" value="TreeGrafter"/>
</dbReference>
<feature type="binding site" evidence="14">
    <location>
        <begin position="47"/>
        <end position="51"/>
    </location>
    <ligand>
        <name>NAD(+)</name>
        <dbReference type="ChEBI" id="CHEBI:57540"/>
    </ligand>
</feature>
<feature type="domain" description="BRCT" evidence="16">
    <location>
        <begin position="612"/>
        <end position="682"/>
    </location>
</feature>
<proteinExistence type="inferred from homology"/>
<dbReference type="SUPFAM" id="SSF47781">
    <property type="entry name" value="RuvA domain 2-like"/>
    <property type="match status" value="1"/>
</dbReference>
<keyword evidence="10 14" id="KW-0520">NAD</keyword>
<dbReference type="InterPro" id="IPR012340">
    <property type="entry name" value="NA-bd_OB-fold"/>
</dbReference>
<evidence type="ECO:0000256" key="2">
    <source>
        <dbReference type="ARBA" id="ARBA00012722"/>
    </source>
</evidence>
<dbReference type="InterPro" id="IPR001679">
    <property type="entry name" value="DNA_ligase"/>
</dbReference>
<reference evidence="17 18" key="1">
    <citation type="submission" date="2020-05" db="EMBL/GenBank/DDBJ databases">
        <title>Draft genome sequence of Desulfovibrio sp. strain HN2T.</title>
        <authorList>
            <person name="Ueno A."/>
            <person name="Tamazawa S."/>
            <person name="Tamamura S."/>
            <person name="Murakami T."/>
            <person name="Kiyama T."/>
            <person name="Inomata H."/>
            <person name="Amano Y."/>
            <person name="Miyakawa K."/>
            <person name="Tamaki H."/>
            <person name="Naganuma T."/>
            <person name="Kaneko K."/>
        </authorList>
    </citation>
    <scope>NUCLEOTIDE SEQUENCE [LARGE SCALE GENOMIC DNA]</scope>
    <source>
        <strain evidence="17 18">HN2</strain>
    </source>
</reference>
<dbReference type="PROSITE" id="PS50172">
    <property type="entry name" value="BRCT"/>
    <property type="match status" value="1"/>
</dbReference>
<dbReference type="Gene3D" id="3.30.470.30">
    <property type="entry name" value="DNA ligase/mRNA capping enzyme"/>
    <property type="match status" value="1"/>
</dbReference>
<keyword evidence="7 14" id="KW-0227">DNA damage</keyword>
<feature type="binding site" evidence="14">
    <location>
        <begin position="96"/>
        <end position="97"/>
    </location>
    <ligand>
        <name>NAD(+)</name>
        <dbReference type="ChEBI" id="CHEBI:57540"/>
    </ligand>
</feature>
<dbReference type="FunFam" id="1.10.150.20:FF:000006">
    <property type="entry name" value="DNA ligase"/>
    <property type="match status" value="1"/>
</dbReference>
<dbReference type="SUPFAM" id="SSF52113">
    <property type="entry name" value="BRCT domain"/>
    <property type="match status" value="1"/>
</dbReference>
<evidence type="ECO:0000256" key="5">
    <source>
        <dbReference type="ARBA" id="ARBA00022705"/>
    </source>
</evidence>
<dbReference type="FunFam" id="2.40.50.140:FF:000012">
    <property type="entry name" value="DNA ligase"/>
    <property type="match status" value="1"/>
</dbReference>
<dbReference type="FunFam" id="1.10.287.610:FF:000002">
    <property type="entry name" value="DNA ligase"/>
    <property type="match status" value="1"/>
</dbReference>
<dbReference type="RefSeq" id="WP_373869332.1">
    <property type="nucleotide sequence ID" value="NZ_BLVO01000013.1"/>
</dbReference>
<dbReference type="Proteomes" id="UP000503840">
    <property type="component" value="Unassembled WGS sequence"/>
</dbReference>
<dbReference type="Pfam" id="PF12826">
    <property type="entry name" value="HHH_2"/>
    <property type="match status" value="1"/>
</dbReference>
<dbReference type="InterPro" id="IPR004150">
    <property type="entry name" value="NAD_DNA_ligase_OB"/>
</dbReference>
<gene>
    <name evidence="14 17" type="primary">ligA</name>
    <name evidence="17" type="ORF">DSM101010T_24900</name>
</gene>
<evidence type="ECO:0000256" key="15">
    <source>
        <dbReference type="SAM" id="MobiDB-lite"/>
    </source>
</evidence>
<feature type="binding site" evidence="14">
    <location>
        <position position="127"/>
    </location>
    <ligand>
        <name>NAD(+)</name>
        <dbReference type="ChEBI" id="CHEBI:57540"/>
    </ligand>
</feature>
<protein>
    <recommendedName>
        <fullName evidence="3 14">DNA ligase</fullName>
        <ecNumber evidence="2 14">6.5.1.2</ecNumber>
    </recommendedName>
    <alternativeName>
        <fullName evidence="14">Polydeoxyribonucleotide synthase [NAD(+)]</fullName>
    </alternativeName>
</protein>
<evidence type="ECO:0000256" key="11">
    <source>
        <dbReference type="ARBA" id="ARBA00023204"/>
    </source>
</evidence>
<dbReference type="InterPro" id="IPR013839">
    <property type="entry name" value="DNAligase_adenylation"/>
</dbReference>
<dbReference type="Gene3D" id="3.40.50.10190">
    <property type="entry name" value="BRCT domain"/>
    <property type="match status" value="1"/>
</dbReference>
<dbReference type="GO" id="GO:0006281">
    <property type="term" value="P:DNA repair"/>
    <property type="evidence" value="ECO:0007669"/>
    <property type="project" value="UniProtKB-KW"/>
</dbReference>
<feature type="compositionally biased region" description="Low complexity" evidence="15">
    <location>
        <begin position="801"/>
        <end position="813"/>
    </location>
</feature>
<dbReference type="InterPro" id="IPR004149">
    <property type="entry name" value="Znf_DNAligase_C4"/>
</dbReference>
<dbReference type="InterPro" id="IPR033136">
    <property type="entry name" value="DNA_ligase_CS"/>
</dbReference>
<comment type="function">
    <text evidence="1 14">DNA ligase that catalyzes the formation of phosphodiester linkages between 5'-phosphoryl and 3'-hydroxyl groups in double-stranded DNA using NAD as a coenzyme and as the energy source for the reaction. It is essential for DNA replication and repair of damaged DNA.</text>
</comment>
<dbReference type="Gene3D" id="1.10.150.20">
    <property type="entry name" value="5' to 3' exonuclease, C-terminal subdomain"/>
    <property type="match status" value="2"/>
</dbReference>
<evidence type="ECO:0000256" key="10">
    <source>
        <dbReference type="ARBA" id="ARBA00023027"/>
    </source>
</evidence>
<keyword evidence="8 14" id="KW-0862">Zinc</keyword>
<dbReference type="NCBIfam" id="NF005932">
    <property type="entry name" value="PRK07956.1"/>
    <property type="match status" value="1"/>
</dbReference>
<comment type="catalytic activity">
    <reaction evidence="12 14">
        <text>NAD(+) + (deoxyribonucleotide)n-3'-hydroxyl + 5'-phospho-(deoxyribonucleotide)m = (deoxyribonucleotide)n+m + AMP + beta-nicotinamide D-nucleotide.</text>
        <dbReference type="EC" id="6.5.1.2"/>
    </reaction>
</comment>
<comment type="similarity">
    <text evidence="13 14">Belongs to the NAD-dependent DNA ligase family. LigA subfamily.</text>
</comment>
<sequence>MTTSDSVSGMAGSSLSSDAAERAAQLRKLLQHHNYRYYVLDDPEVTDAEYDILFRELRALEEAHPELATPDSPTRKVGGEVMSELESRSHTLRMYSLDNAFSAEEFNDFVQRIVRLEPQADMQFWVDPKMDGLAMELIYENGVFTAALTRGDGETGEVVTHTMRTVDNLPLRLRDEAGVVPARLEVRGEVVMSRKDFAAMNARQRKEGGKLFANPRNAAAGSVRQLDSRVAASRPLMFLAYGVGVVEWADGASRWNSQQEIMEGLGHLGFQTPPETRLCTGPEEVLAHFDMLGAKRDELPFEIDGMVAKLNDLALQRALGFTARFPRWAIAFKFPAQQARTRLLDIQIQVGRTGVLTPVAHLEPVEVGGVVVSRATLHNEDEIRAKDLMINDMVIIQRAGDVIPEVVRAVAEERTGEELVFDFPAECPVCGSRASREEGEAAWRCMNMACPAVVRQSIIHFVSKAGLDVQGVGKKWIEQLVDRGVVKTPVDLFALTRLQLMGFERMGPKLAQNFVDAFAMVKTSATLPRLICALGIRHVGEQTARVLANHFHTLDALKGAITEELTALPDVGPEVAASIRSFFANEGNIALLEQFRTIGLWPVQEEAAAPAPGDHPLAGKRMVFTGTLPTLKRSAAQKMAEEVGALIAGSVSAKVDYVVAGDDAGSKLAKAQQLGVAVISEEEFLRLHAAVGAVSEGTGAEEISANEIDTSEIVTGEIGAEEISTDDSGDDETGTDGVSAHETGQGEAEPVEAGEDEAQGDSGEPVETSAGDDVEPLVGAHPEPSAPDSGAVPDSGPELGATDASASVSTSDAPEQVKPKKDASAKGIKKDQHSLI</sequence>
<dbReference type="EC" id="6.5.1.2" evidence="2 14"/>
<dbReference type="SUPFAM" id="SSF50249">
    <property type="entry name" value="Nucleic acid-binding proteins"/>
    <property type="match status" value="1"/>
</dbReference>
<feature type="compositionally biased region" description="Basic and acidic residues" evidence="15">
    <location>
        <begin position="815"/>
        <end position="836"/>
    </location>
</feature>
<evidence type="ECO:0000256" key="1">
    <source>
        <dbReference type="ARBA" id="ARBA00004067"/>
    </source>
</evidence>
<feature type="binding site" evidence="14">
    <location>
        <position position="450"/>
    </location>
    <ligand>
        <name>Zn(2+)</name>
        <dbReference type="ChEBI" id="CHEBI:29105"/>
    </ligand>
</feature>
<dbReference type="SMART" id="SM00532">
    <property type="entry name" value="LIGANc"/>
    <property type="match status" value="1"/>
</dbReference>
<dbReference type="Pfam" id="PF03119">
    <property type="entry name" value="DNA_ligase_ZBD"/>
    <property type="match status" value="1"/>
</dbReference>
<dbReference type="Pfam" id="PF03120">
    <property type="entry name" value="OB_DNA_ligase"/>
    <property type="match status" value="1"/>
</dbReference>
<keyword evidence="18" id="KW-1185">Reference proteome</keyword>
<evidence type="ECO:0000256" key="13">
    <source>
        <dbReference type="ARBA" id="ARBA00060881"/>
    </source>
</evidence>
<dbReference type="InterPro" id="IPR003583">
    <property type="entry name" value="Hlx-hairpin-Hlx_DNA-bd_motif"/>
</dbReference>
<evidence type="ECO:0000313" key="17">
    <source>
        <dbReference type="EMBL" id="GFM34125.1"/>
    </source>
</evidence>
<dbReference type="PANTHER" id="PTHR23389:SF9">
    <property type="entry name" value="DNA LIGASE"/>
    <property type="match status" value="1"/>
</dbReference>
<keyword evidence="14" id="KW-0464">Manganese</keyword>
<dbReference type="PROSITE" id="PS01056">
    <property type="entry name" value="DNA_LIGASE_N2"/>
    <property type="match status" value="1"/>
</dbReference>
<dbReference type="FunFam" id="3.30.470.30:FF:000001">
    <property type="entry name" value="DNA ligase"/>
    <property type="match status" value="1"/>
</dbReference>
<evidence type="ECO:0000256" key="6">
    <source>
        <dbReference type="ARBA" id="ARBA00022723"/>
    </source>
</evidence>
<dbReference type="GO" id="GO:0006260">
    <property type="term" value="P:DNA replication"/>
    <property type="evidence" value="ECO:0007669"/>
    <property type="project" value="UniProtKB-KW"/>
</dbReference>
<comment type="cofactor">
    <cofactor evidence="14">
        <name>Mg(2+)</name>
        <dbReference type="ChEBI" id="CHEBI:18420"/>
    </cofactor>
    <cofactor evidence="14">
        <name>Mn(2+)</name>
        <dbReference type="ChEBI" id="CHEBI:29035"/>
    </cofactor>
</comment>
<dbReference type="CDD" id="cd00114">
    <property type="entry name" value="LIGANc"/>
    <property type="match status" value="1"/>
</dbReference>
<dbReference type="InterPro" id="IPR001357">
    <property type="entry name" value="BRCT_dom"/>
</dbReference>
<dbReference type="AlphaFoldDB" id="A0A7J0BLS4"/>
<dbReference type="Pfam" id="PF01653">
    <property type="entry name" value="DNA_ligase_aden"/>
    <property type="match status" value="1"/>
</dbReference>
<dbReference type="GO" id="GO:0003911">
    <property type="term" value="F:DNA ligase (NAD+) activity"/>
    <property type="evidence" value="ECO:0007669"/>
    <property type="project" value="UniProtKB-UniRule"/>
</dbReference>
<organism evidence="17 18">
    <name type="scientific">Desulfovibrio subterraneus</name>
    <dbReference type="NCBI Taxonomy" id="2718620"/>
    <lineage>
        <taxon>Bacteria</taxon>
        <taxon>Pseudomonadati</taxon>
        <taxon>Thermodesulfobacteriota</taxon>
        <taxon>Desulfovibrionia</taxon>
        <taxon>Desulfovibrionales</taxon>
        <taxon>Desulfovibrionaceae</taxon>
        <taxon>Desulfovibrio</taxon>
    </lineage>
</organism>
<keyword evidence="5 14" id="KW-0235">DNA replication</keyword>
<dbReference type="HAMAP" id="MF_01588">
    <property type="entry name" value="DNA_ligase_A"/>
    <property type="match status" value="1"/>
</dbReference>
<dbReference type="EMBL" id="BLVO01000013">
    <property type="protein sequence ID" value="GFM34125.1"/>
    <property type="molecule type" value="Genomic_DNA"/>
</dbReference>
<feature type="binding site" evidence="14">
    <location>
        <position position="309"/>
    </location>
    <ligand>
        <name>NAD(+)</name>
        <dbReference type="ChEBI" id="CHEBI:57540"/>
    </ligand>
</feature>